<dbReference type="EMBL" id="CM003613">
    <property type="protein sequence ID" value="KYP54155.1"/>
    <property type="molecule type" value="Genomic_DNA"/>
</dbReference>
<evidence type="ECO:0000313" key="4">
    <source>
        <dbReference type="Proteomes" id="UP000075243"/>
    </source>
</evidence>
<dbReference type="GO" id="GO:0004672">
    <property type="term" value="F:protein kinase activity"/>
    <property type="evidence" value="ECO:0007669"/>
    <property type="project" value="InterPro"/>
</dbReference>
<reference evidence="3 4" key="1">
    <citation type="journal article" date="2012" name="Nat. Biotechnol.">
        <title>Draft genome sequence of pigeonpea (Cajanus cajan), an orphan legume crop of resource-poor farmers.</title>
        <authorList>
            <person name="Varshney R.K."/>
            <person name="Chen W."/>
            <person name="Li Y."/>
            <person name="Bharti A.K."/>
            <person name="Saxena R.K."/>
            <person name="Schlueter J.A."/>
            <person name="Donoghue M.T."/>
            <person name="Azam S."/>
            <person name="Fan G."/>
            <person name="Whaley A.M."/>
            <person name="Farmer A.D."/>
            <person name="Sheridan J."/>
            <person name="Iwata A."/>
            <person name="Tuteja R."/>
            <person name="Penmetsa R.V."/>
            <person name="Wu W."/>
            <person name="Upadhyaya H.D."/>
            <person name="Yang S.P."/>
            <person name="Shah T."/>
            <person name="Saxena K.B."/>
            <person name="Michael T."/>
            <person name="McCombie W.R."/>
            <person name="Yang B."/>
            <person name="Zhang G."/>
            <person name="Yang H."/>
            <person name="Wang J."/>
            <person name="Spillane C."/>
            <person name="Cook D.R."/>
            <person name="May G.D."/>
            <person name="Xu X."/>
            <person name="Jackson S.A."/>
        </authorList>
    </citation>
    <scope>NUCLEOTIDE SEQUENCE [LARGE SCALE GENOMIC DNA]</scope>
    <source>
        <strain evidence="4">cv. Asha</strain>
    </source>
</reference>
<dbReference type="Proteomes" id="UP000075243">
    <property type="component" value="Chromosome 11"/>
</dbReference>
<dbReference type="PROSITE" id="PS00107">
    <property type="entry name" value="PROTEIN_KINASE_ATP"/>
    <property type="match status" value="1"/>
</dbReference>
<dbReference type="GO" id="GO:0005524">
    <property type="term" value="F:ATP binding"/>
    <property type="evidence" value="ECO:0007669"/>
    <property type="project" value="UniProtKB-UniRule"/>
</dbReference>
<dbReference type="Pfam" id="PF07714">
    <property type="entry name" value="PK_Tyr_Ser-Thr"/>
    <property type="match status" value="1"/>
</dbReference>
<dbReference type="InterPro" id="IPR017441">
    <property type="entry name" value="Protein_kinase_ATP_BS"/>
</dbReference>
<keyword evidence="4" id="KW-1185">Reference proteome</keyword>
<dbReference type="STRING" id="3821.A0A151SHC5"/>
<gene>
    <name evidence="3" type="ORF">KK1_000330</name>
</gene>
<keyword evidence="1" id="KW-0067">ATP-binding</keyword>
<dbReference type="InterPro" id="IPR001245">
    <property type="entry name" value="Ser-Thr/Tyr_kinase_cat_dom"/>
</dbReference>
<organism evidence="3 4">
    <name type="scientific">Cajanus cajan</name>
    <name type="common">Pigeon pea</name>
    <name type="synonym">Cajanus indicus</name>
    <dbReference type="NCBI Taxonomy" id="3821"/>
    <lineage>
        <taxon>Eukaryota</taxon>
        <taxon>Viridiplantae</taxon>
        <taxon>Streptophyta</taxon>
        <taxon>Embryophyta</taxon>
        <taxon>Tracheophyta</taxon>
        <taxon>Spermatophyta</taxon>
        <taxon>Magnoliopsida</taxon>
        <taxon>eudicotyledons</taxon>
        <taxon>Gunneridae</taxon>
        <taxon>Pentapetalae</taxon>
        <taxon>rosids</taxon>
        <taxon>fabids</taxon>
        <taxon>Fabales</taxon>
        <taxon>Fabaceae</taxon>
        <taxon>Papilionoideae</taxon>
        <taxon>50 kb inversion clade</taxon>
        <taxon>NPAAA clade</taxon>
        <taxon>indigoferoid/millettioid clade</taxon>
        <taxon>Phaseoleae</taxon>
        <taxon>Cajanus</taxon>
    </lineage>
</organism>
<dbReference type="SUPFAM" id="SSF56112">
    <property type="entry name" value="Protein kinase-like (PK-like)"/>
    <property type="match status" value="1"/>
</dbReference>
<dbReference type="PANTHER" id="PTHR45631:SF202">
    <property type="entry name" value="SENESCENCE-INDUCED RECEPTOR-LIKE SERINE_THREONINE-PROTEIN KINASE"/>
    <property type="match status" value="1"/>
</dbReference>
<evidence type="ECO:0000256" key="1">
    <source>
        <dbReference type="PROSITE-ProRule" id="PRU10141"/>
    </source>
</evidence>
<feature type="binding site" evidence="1">
    <location>
        <position position="56"/>
    </location>
    <ligand>
        <name>ATP</name>
        <dbReference type="ChEBI" id="CHEBI:30616"/>
    </ligand>
</feature>
<dbReference type="PANTHER" id="PTHR45631">
    <property type="entry name" value="OS07G0107800 PROTEIN-RELATED"/>
    <property type="match status" value="1"/>
</dbReference>
<evidence type="ECO:0000313" key="3">
    <source>
        <dbReference type="EMBL" id="KYP54155.1"/>
    </source>
</evidence>
<proteinExistence type="predicted"/>
<dbReference type="Gramene" id="C.cajan_00320.t">
    <property type="protein sequence ID" value="C.cajan_00320.t.cds1"/>
    <property type="gene ID" value="C.cajan_00320"/>
</dbReference>
<evidence type="ECO:0000259" key="2">
    <source>
        <dbReference type="Pfam" id="PF07714"/>
    </source>
</evidence>
<dbReference type="Gene3D" id="3.30.200.20">
    <property type="entry name" value="Phosphorylase Kinase, domain 1"/>
    <property type="match status" value="1"/>
</dbReference>
<accession>A0A151SHC5</accession>
<feature type="domain" description="Serine-threonine/tyrosine-protein kinase catalytic" evidence="2">
    <location>
        <begin position="30"/>
        <end position="74"/>
    </location>
</feature>
<dbReference type="InterPro" id="IPR011009">
    <property type="entry name" value="Kinase-like_dom_sf"/>
</dbReference>
<name>A0A151SHC5_CAJCA</name>
<protein>
    <submittedName>
        <fullName evidence="3">LRR receptor-like serine/threonine-protein kinase At5g16900 family</fullName>
    </submittedName>
</protein>
<dbReference type="AlphaFoldDB" id="A0A151SHC5"/>
<sequence>MLSDSKKGESLTSKYRAFSYSEILNITENLKTVIGEGGFGKVYFGILQDNTQVAVKLLSSSSAQGYKEFRSEVKYCIC</sequence>
<keyword evidence="1" id="KW-0547">Nucleotide-binding</keyword>